<sequence length="147" mass="17005">MGTRESARSSSDRPGGRFSGVVYNYDARGVQRDTAGWEQSVSIPLLQPGMFGLMDQWDKYLEDFSCTGAWLPHRYEEDEHNCYTYTLSFINCVLSAEGRERLSKREFTERFVLPRTRLVSKYIVLYRAVEEHGFHVTDPPDQRTSPP</sequence>
<dbReference type="eggNOG" id="ENOG502R8ZC">
    <property type="taxonomic scope" value="Eukaryota"/>
</dbReference>
<name>L9J8W3_TUPCH</name>
<protein>
    <recommendedName>
        <fullName evidence="1">MKRN2 opposite strand protein-like C-terminal domain-containing protein</fullName>
    </recommendedName>
</protein>
<accession>L9J8W3</accession>
<dbReference type="FunCoup" id="L9J8W3">
    <property type="interactions" value="7"/>
</dbReference>
<reference evidence="3" key="1">
    <citation type="submission" date="2012-07" db="EMBL/GenBank/DDBJ databases">
        <title>Genome of the Chinese tree shrew, a rising model animal genetically related to primates.</title>
        <authorList>
            <person name="Zhang G."/>
            <person name="Fan Y."/>
            <person name="Yao Y."/>
            <person name="Huang Z."/>
        </authorList>
    </citation>
    <scope>NUCLEOTIDE SEQUENCE [LARGE SCALE GENOMIC DNA]</scope>
</reference>
<keyword evidence="3" id="KW-1185">Reference proteome</keyword>
<proteinExistence type="predicted"/>
<evidence type="ECO:0000259" key="1">
    <source>
        <dbReference type="Pfam" id="PF16044"/>
    </source>
</evidence>
<reference evidence="3" key="2">
    <citation type="journal article" date="2013" name="Nat. Commun.">
        <title>Genome of the Chinese tree shrew.</title>
        <authorList>
            <person name="Fan Y."/>
            <person name="Huang Z.Y."/>
            <person name="Cao C.C."/>
            <person name="Chen C.S."/>
            <person name="Chen Y.X."/>
            <person name="Fan D.D."/>
            <person name="He J."/>
            <person name="Hou H.L."/>
            <person name="Hu L."/>
            <person name="Hu X.T."/>
            <person name="Jiang X.T."/>
            <person name="Lai R."/>
            <person name="Lang Y.S."/>
            <person name="Liang B."/>
            <person name="Liao S.G."/>
            <person name="Mu D."/>
            <person name="Ma Y.Y."/>
            <person name="Niu Y.Y."/>
            <person name="Sun X.Q."/>
            <person name="Xia J.Q."/>
            <person name="Xiao J."/>
            <person name="Xiong Z.Q."/>
            <person name="Xu L."/>
            <person name="Yang L."/>
            <person name="Zhang Y."/>
            <person name="Zhao W."/>
            <person name="Zhao X.D."/>
            <person name="Zheng Y.T."/>
            <person name="Zhou J.M."/>
            <person name="Zhu Y.B."/>
            <person name="Zhang G.J."/>
            <person name="Wang J."/>
            <person name="Yao Y.G."/>
        </authorList>
    </citation>
    <scope>NUCLEOTIDE SEQUENCE [LARGE SCALE GENOMIC DNA]</scope>
</reference>
<organism evidence="2 3">
    <name type="scientific">Tupaia chinensis</name>
    <name type="common">Chinese tree shrew</name>
    <name type="synonym">Tupaia belangeri chinensis</name>
    <dbReference type="NCBI Taxonomy" id="246437"/>
    <lineage>
        <taxon>Eukaryota</taxon>
        <taxon>Metazoa</taxon>
        <taxon>Chordata</taxon>
        <taxon>Craniata</taxon>
        <taxon>Vertebrata</taxon>
        <taxon>Euteleostomi</taxon>
        <taxon>Mammalia</taxon>
        <taxon>Eutheria</taxon>
        <taxon>Euarchontoglires</taxon>
        <taxon>Scandentia</taxon>
        <taxon>Tupaiidae</taxon>
        <taxon>Tupaia</taxon>
    </lineage>
</organism>
<dbReference type="EMBL" id="KB321174">
    <property type="protein sequence ID" value="ELW46951.1"/>
    <property type="molecule type" value="Genomic_DNA"/>
</dbReference>
<dbReference type="Proteomes" id="UP000011518">
    <property type="component" value="Unassembled WGS sequence"/>
</dbReference>
<dbReference type="PANTHER" id="PTHR33963">
    <property type="entry name" value="MKRN2 OPPOSITE STRAND PROTEIN"/>
    <property type="match status" value="1"/>
</dbReference>
<dbReference type="AlphaFoldDB" id="L9J8W3"/>
<dbReference type="Pfam" id="PF16044">
    <property type="entry name" value="DUF4796_C"/>
    <property type="match status" value="1"/>
</dbReference>
<dbReference type="InParanoid" id="L9J8W3"/>
<dbReference type="PANTHER" id="PTHR33963:SF2">
    <property type="entry name" value="MKRN2 OPPOSITE STRAND PROTEIN"/>
    <property type="match status" value="1"/>
</dbReference>
<dbReference type="InterPro" id="IPR032016">
    <property type="entry name" value="MKRN2OS-like"/>
</dbReference>
<evidence type="ECO:0000313" key="2">
    <source>
        <dbReference type="EMBL" id="ELW46951.1"/>
    </source>
</evidence>
<dbReference type="InterPro" id="IPR053921">
    <property type="entry name" value="MKRN2OS-like_C"/>
</dbReference>
<feature type="domain" description="MKRN2 opposite strand protein-like C-terminal" evidence="1">
    <location>
        <begin position="19"/>
        <end position="129"/>
    </location>
</feature>
<gene>
    <name evidence="2" type="ORF">TREES_T100019835</name>
</gene>
<evidence type="ECO:0000313" key="3">
    <source>
        <dbReference type="Proteomes" id="UP000011518"/>
    </source>
</evidence>